<evidence type="ECO:0000256" key="5">
    <source>
        <dbReference type="ARBA" id="ARBA00022741"/>
    </source>
</evidence>
<dbReference type="InterPro" id="IPR020560">
    <property type="entry name" value="PRibGlycinamide_synth_C-dom"/>
</dbReference>
<dbReference type="RefSeq" id="WP_187716339.1">
    <property type="nucleotide sequence ID" value="NZ_JACTAH010000001.1"/>
</dbReference>
<dbReference type="InterPro" id="IPR011054">
    <property type="entry name" value="Rudment_hybrid_motif"/>
</dbReference>
<evidence type="ECO:0000256" key="13">
    <source>
        <dbReference type="SAM" id="MobiDB-lite"/>
    </source>
</evidence>
<dbReference type="SUPFAM" id="SSF51246">
    <property type="entry name" value="Rudiment single hybrid motif"/>
    <property type="match status" value="1"/>
</dbReference>
<accession>A0ABR9B8K1</accession>
<evidence type="ECO:0000256" key="9">
    <source>
        <dbReference type="ARBA" id="ARBA00042242"/>
    </source>
</evidence>
<protein>
    <recommendedName>
        <fullName evidence="3 11">Phosphoribosylamine--glycine ligase</fullName>
        <ecNumber evidence="3 11">6.3.4.13</ecNumber>
    </recommendedName>
    <alternativeName>
        <fullName evidence="11">GARS</fullName>
    </alternativeName>
    <alternativeName>
        <fullName evidence="9 11">Glycinamide ribonucleotide synthetase</fullName>
    </alternativeName>
    <alternativeName>
        <fullName evidence="10 11">Phosphoribosylglycinamide synthetase</fullName>
    </alternativeName>
</protein>
<dbReference type="SMART" id="SM01209">
    <property type="entry name" value="GARS_A"/>
    <property type="match status" value="1"/>
</dbReference>
<dbReference type="PANTHER" id="PTHR43472:SF1">
    <property type="entry name" value="PHOSPHORIBOSYLAMINE--GLYCINE LIGASE, CHLOROPLASTIC"/>
    <property type="match status" value="1"/>
</dbReference>
<dbReference type="NCBIfam" id="TIGR00877">
    <property type="entry name" value="purD"/>
    <property type="match status" value="1"/>
</dbReference>
<dbReference type="EMBL" id="JACYTO010000001">
    <property type="protein sequence ID" value="MBD8501486.1"/>
    <property type="molecule type" value="Genomic_DNA"/>
</dbReference>
<gene>
    <name evidence="11 15" type="primary">purD</name>
    <name evidence="15" type="ORF">IFO67_01165</name>
</gene>
<evidence type="ECO:0000259" key="14">
    <source>
        <dbReference type="PROSITE" id="PS50975"/>
    </source>
</evidence>
<evidence type="ECO:0000256" key="7">
    <source>
        <dbReference type="ARBA" id="ARBA00022840"/>
    </source>
</evidence>
<comment type="caution">
    <text evidence="15">The sequence shown here is derived from an EMBL/GenBank/DDBJ whole genome shotgun (WGS) entry which is preliminary data.</text>
</comment>
<dbReference type="Pfam" id="PF01071">
    <property type="entry name" value="GARS_A"/>
    <property type="match status" value="1"/>
</dbReference>
<dbReference type="Pfam" id="PF02844">
    <property type="entry name" value="GARS_N"/>
    <property type="match status" value="1"/>
</dbReference>
<dbReference type="Gene3D" id="3.30.470.20">
    <property type="entry name" value="ATP-grasp fold, B domain"/>
    <property type="match status" value="1"/>
</dbReference>
<evidence type="ECO:0000256" key="8">
    <source>
        <dbReference type="ARBA" id="ARBA00038345"/>
    </source>
</evidence>
<evidence type="ECO:0000256" key="11">
    <source>
        <dbReference type="HAMAP-Rule" id="MF_00138"/>
    </source>
</evidence>
<dbReference type="InterPro" id="IPR011761">
    <property type="entry name" value="ATP-grasp"/>
</dbReference>
<dbReference type="PROSITE" id="PS50975">
    <property type="entry name" value="ATP_GRASP"/>
    <property type="match status" value="1"/>
</dbReference>
<dbReference type="PANTHER" id="PTHR43472">
    <property type="entry name" value="PHOSPHORIBOSYLAMINE--GLYCINE LIGASE"/>
    <property type="match status" value="1"/>
</dbReference>
<dbReference type="InterPro" id="IPR020562">
    <property type="entry name" value="PRibGlycinamide_synth_N"/>
</dbReference>
<proteinExistence type="inferred from homology"/>
<dbReference type="HAMAP" id="MF_00138">
    <property type="entry name" value="GARS"/>
    <property type="match status" value="1"/>
</dbReference>
<dbReference type="EC" id="6.3.4.13" evidence="3 11"/>
<dbReference type="Proteomes" id="UP000603602">
    <property type="component" value="Unassembled WGS sequence"/>
</dbReference>
<evidence type="ECO:0000313" key="16">
    <source>
        <dbReference type="Proteomes" id="UP000603602"/>
    </source>
</evidence>
<organism evidence="15 16">
    <name type="scientific">Thauera sedimentorum</name>
    <dbReference type="NCBI Taxonomy" id="2767595"/>
    <lineage>
        <taxon>Bacteria</taxon>
        <taxon>Pseudomonadati</taxon>
        <taxon>Pseudomonadota</taxon>
        <taxon>Betaproteobacteria</taxon>
        <taxon>Rhodocyclales</taxon>
        <taxon>Zoogloeaceae</taxon>
        <taxon>Thauera</taxon>
    </lineage>
</organism>
<dbReference type="Gene3D" id="3.40.50.20">
    <property type="match status" value="1"/>
</dbReference>
<sequence>MKVLVIGSGGREHALAWRLAQSPKITRVLVAPGNAGTAREPLLENVPVTAIPELVDLARNEKVAFTVVGPEAPLAAGVVDAFRAAGLPVFGPLQAAARLESSKDFAKQFMIRHNIPTAKYQTFADAAQAHAYVDAEGAPIVIKADGLAAGKGVVVAMTLDEAHAAIDMMLLDNKMGDAGARVVIEEFMQGEEASFIVMADGKNALALATSQDHKRLKDGDEGPNTGGMGAYSPAPVVTPEVHARVMREVIQPTLAGMAADGSPYTGFLYAGLMIDEAGKPRVVEFNCRMGDPETQPIMMRLKTDLADLVEAAIAGKLDQIEAEWDRRVALGVVMAAEGYPDSPRKGDAITHLPADSEDVHVFHAGTTEQDGQVVTAGGRVLCVTALGDNVRSAQKAAYEVADQIQFAGRQYRRDIGHRAVARKG</sequence>
<comment type="similarity">
    <text evidence="8 11">Belongs to the GARS family.</text>
</comment>
<dbReference type="InterPro" id="IPR037123">
    <property type="entry name" value="PRibGlycinamide_synth_C_sf"/>
</dbReference>
<dbReference type="InterPro" id="IPR016185">
    <property type="entry name" value="PreATP-grasp_dom_sf"/>
</dbReference>
<keyword evidence="6 11" id="KW-0658">Purine biosynthesis</keyword>
<evidence type="ECO:0000256" key="4">
    <source>
        <dbReference type="ARBA" id="ARBA00022598"/>
    </source>
</evidence>
<dbReference type="Pfam" id="PF02843">
    <property type="entry name" value="GARS_C"/>
    <property type="match status" value="1"/>
</dbReference>
<name>A0ABR9B8K1_9RHOO</name>
<evidence type="ECO:0000256" key="10">
    <source>
        <dbReference type="ARBA" id="ARBA00042864"/>
    </source>
</evidence>
<keyword evidence="16" id="KW-1185">Reference proteome</keyword>
<evidence type="ECO:0000256" key="6">
    <source>
        <dbReference type="ARBA" id="ARBA00022755"/>
    </source>
</evidence>
<evidence type="ECO:0000256" key="3">
    <source>
        <dbReference type="ARBA" id="ARBA00013255"/>
    </source>
</evidence>
<reference evidence="16" key="1">
    <citation type="submission" date="2023-07" db="EMBL/GenBank/DDBJ databases">
        <title>Thauera sp. CAU 1555 isolated from sand of Yaerae Beach.</title>
        <authorList>
            <person name="Kim W."/>
        </authorList>
    </citation>
    <scope>NUCLEOTIDE SEQUENCE [LARGE SCALE GENOMIC DNA]</scope>
    <source>
        <strain evidence="16">CAU 1555</strain>
    </source>
</reference>
<dbReference type="Gene3D" id="3.30.1490.20">
    <property type="entry name" value="ATP-grasp fold, A domain"/>
    <property type="match status" value="1"/>
</dbReference>
<keyword evidence="5 12" id="KW-0547">Nucleotide-binding</keyword>
<evidence type="ECO:0000256" key="2">
    <source>
        <dbReference type="ARBA" id="ARBA00005174"/>
    </source>
</evidence>
<feature type="region of interest" description="Disordered" evidence="13">
    <location>
        <begin position="212"/>
        <end position="233"/>
    </location>
</feature>
<evidence type="ECO:0000256" key="12">
    <source>
        <dbReference type="PROSITE-ProRule" id="PRU00409"/>
    </source>
</evidence>
<feature type="domain" description="ATP-grasp" evidence="14">
    <location>
        <begin position="107"/>
        <end position="314"/>
    </location>
</feature>
<dbReference type="InterPro" id="IPR013815">
    <property type="entry name" value="ATP_grasp_subdomain_1"/>
</dbReference>
<evidence type="ECO:0000313" key="15">
    <source>
        <dbReference type="EMBL" id="MBD8501486.1"/>
    </source>
</evidence>
<dbReference type="GO" id="GO:0004637">
    <property type="term" value="F:phosphoribosylamine-glycine ligase activity"/>
    <property type="evidence" value="ECO:0007669"/>
    <property type="project" value="UniProtKB-EC"/>
</dbReference>
<evidence type="ECO:0000256" key="1">
    <source>
        <dbReference type="ARBA" id="ARBA00001936"/>
    </source>
</evidence>
<comment type="cofactor">
    <cofactor evidence="1">
        <name>Mn(2+)</name>
        <dbReference type="ChEBI" id="CHEBI:29035"/>
    </cofactor>
</comment>
<dbReference type="InterPro" id="IPR020561">
    <property type="entry name" value="PRibGlycinamid_synth_ATP-grasp"/>
</dbReference>
<dbReference type="InterPro" id="IPR000115">
    <property type="entry name" value="PRibGlycinamide_synth"/>
</dbReference>
<dbReference type="SMART" id="SM01210">
    <property type="entry name" value="GARS_C"/>
    <property type="match status" value="1"/>
</dbReference>
<dbReference type="SUPFAM" id="SSF56059">
    <property type="entry name" value="Glutathione synthetase ATP-binding domain-like"/>
    <property type="match status" value="1"/>
</dbReference>
<comment type="catalytic activity">
    <reaction evidence="11">
        <text>5-phospho-beta-D-ribosylamine + glycine + ATP = N(1)-(5-phospho-beta-D-ribosyl)glycinamide + ADP + phosphate + H(+)</text>
        <dbReference type="Rhea" id="RHEA:17453"/>
        <dbReference type="ChEBI" id="CHEBI:15378"/>
        <dbReference type="ChEBI" id="CHEBI:30616"/>
        <dbReference type="ChEBI" id="CHEBI:43474"/>
        <dbReference type="ChEBI" id="CHEBI:57305"/>
        <dbReference type="ChEBI" id="CHEBI:58681"/>
        <dbReference type="ChEBI" id="CHEBI:143788"/>
        <dbReference type="ChEBI" id="CHEBI:456216"/>
        <dbReference type="EC" id="6.3.4.13"/>
    </reaction>
</comment>
<dbReference type="Gene3D" id="3.90.600.10">
    <property type="entry name" value="Phosphoribosylglycinamide synthetase, C-terminal domain"/>
    <property type="match status" value="1"/>
</dbReference>
<keyword evidence="4 11" id="KW-0436">Ligase</keyword>
<dbReference type="SUPFAM" id="SSF52440">
    <property type="entry name" value="PreATP-grasp domain"/>
    <property type="match status" value="1"/>
</dbReference>
<keyword evidence="7 12" id="KW-0067">ATP-binding</keyword>
<comment type="pathway">
    <text evidence="2 11">Purine metabolism; IMP biosynthesis via de novo pathway; N(1)-(5-phospho-D-ribosyl)glycinamide from 5-phospho-alpha-D-ribose 1-diphosphate: step 2/2.</text>
</comment>